<evidence type="ECO:0000313" key="3">
    <source>
        <dbReference type="EMBL" id="MDQ7250108.1"/>
    </source>
</evidence>
<dbReference type="EC" id="2.1.-.-" evidence="3"/>
<reference evidence="4" key="1">
    <citation type="submission" date="2023-08" db="EMBL/GenBank/DDBJ databases">
        <title>Rhodospirillaceae gen. nov., a novel taxon isolated from the Yangtze River Yuezi River estuary sludge.</title>
        <authorList>
            <person name="Ruan L."/>
        </authorList>
    </citation>
    <scope>NUCLEOTIDE SEQUENCE [LARGE SCALE GENOMIC DNA]</scope>
    <source>
        <strain evidence="4">R-7</strain>
    </source>
</reference>
<protein>
    <submittedName>
        <fullName evidence="3">Class I SAM-dependent methyltransferase</fullName>
        <ecNumber evidence="3">2.1.-.-</ecNumber>
    </submittedName>
</protein>
<dbReference type="InterPro" id="IPR041698">
    <property type="entry name" value="Methyltransf_25"/>
</dbReference>
<keyword evidence="3" id="KW-0489">Methyltransferase</keyword>
<feature type="domain" description="Methyltransferase" evidence="2">
    <location>
        <begin position="40"/>
        <end position="133"/>
    </location>
</feature>
<evidence type="ECO:0000313" key="4">
    <source>
        <dbReference type="Proteomes" id="UP001230156"/>
    </source>
</evidence>
<gene>
    <name evidence="3" type="ORF">Q8A70_20630</name>
</gene>
<dbReference type="InterPro" id="IPR029063">
    <property type="entry name" value="SAM-dependent_MTases_sf"/>
</dbReference>
<dbReference type="Gene3D" id="3.40.50.150">
    <property type="entry name" value="Vaccinia Virus protein VP39"/>
    <property type="match status" value="1"/>
</dbReference>
<evidence type="ECO:0000256" key="1">
    <source>
        <dbReference type="ARBA" id="ARBA00022679"/>
    </source>
</evidence>
<dbReference type="GO" id="GO:0008168">
    <property type="term" value="F:methyltransferase activity"/>
    <property type="evidence" value="ECO:0007669"/>
    <property type="project" value="UniProtKB-KW"/>
</dbReference>
<dbReference type="EMBL" id="JAUYVI010000006">
    <property type="protein sequence ID" value="MDQ7250108.1"/>
    <property type="molecule type" value="Genomic_DNA"/>
</dbReference>
<dbReference type="Proteomes" id="UP001230156">
    <property type="component" value="Unassembled WGS sequence"/>
</dbReference>
<keyword evidence="1 3" id="KW-0808">Transferase</keyword>
<evidence type="ECO:0000259" key="2">
    <source>
        <dbReference type="Pfam" id="PF13649"/>
    </source>
</evidence>
<name>A0ABU0YTX6_9PROT</name>
<dbReference type="CDD" id="cd02440">
    <property type="entry name" value="AdoMet_MTases"/>
    <property type="match status" value="1"/>
</dbReference>
<proteinExistence type="predicted"/>
<organism evidence="3 4">
    <name type="scientific">Dongia sedimenti</name>
    <dbReference type="NCBI Taxonomy" id="3064282"/>
    <lineage>
        <taxon>Bacteria</taxon>
        <taxon>Pseudomonadati</taxon>
        <taxon>Pseudomonadota</taxon>
        <taxon>Alphaproteobacteria</taxon>
        <taxon>Rhodospirillales</taxon>
        <taxon>Dongiaceae</taxon>
        <taxon>Dongia</taxon>
    </lineage>
</organism>
<dbReference type="SUPFAM" id="SSF53335">
    <property type="entry name" value="S-adenosyl-L-methionine-dependent methyltransferases"/>
    <property type="match status" value="1"/>
</dbReference>
<dbReference type="RefSeq" id="WP_379958933.1">
    <property type="nucleotide sequence ID" value="NZ_JAUYVI010000006.1"/>
</dbReference>
<dbReference type="Pfam" id="PF13649">
    <property type="entry name" value="Methyltransf_25"/>
    <property type="match status" value="1"/>
</dbReference>
<sequence length="227" mass="25223">MSDHYNQPELAVLYDDENGWDVSADFYRDLARRAGAKTLLDLGCGTGTVTRGIVAAIGGHGVGVDPAQPMLEVARRNTTDEAIEWVHGDARDIRLGRQFDLVIMTGHAFQAFLTEADQIALFRTVVAHLAPDGRFAFDSRNPAAREWLAWTPAESSRVVDTMAYGAVEIWNEAAMNPDRILDVQEHYRVLSSGRRLRADFRLRFSAPEELWDGMMAAGLAVEHCYGD</sequence>
<dbReference type="Gene3D" id="2.20.130.10">
    <property type="entry name" value="CAC2371-like domains"/>
    <property type="match status" value="1"/>
</dbReference>
<dbReference type="PANTHER" id="PTHR43861">
    <property type="entry name" value="TRANS-ACONITATE 2-METHYLTRANSFERASE-RELATED"/>
    <property type="match status" value="1"/>
</dbReference>
<comment type="caution">
    <text evidence="3">The sequence shown here is derived from an EMBL/GenBank/DDBJ whole genome shotgun (WGS) entry which is preliminary data.</text>
</comment>
<dbReference type="GO" id="GO:0032259">
    <property type="term" value="P:methylation"/>
    <property type="evidence" value="ECO:0007669"/>
    <property type="project" value="UniProtKB-KW"/>
</dbReference>
<accession>A0ABU0YTX6</accession>
<keyword evidence="4" id="KW-1185">Reference proteome</keyword>